<name>A0A1J5PAA6_9ZZZZ</name>
<organism evidence="1">
    <name type="scientific">mine drainage metagenome</name>
    <dbReference type="NCBI Taxonomy" id="410659"/>
    <lineage>
        <taxon>unclassified sequences</taxon>
        <taxon>metagenomes</taxon>
        <taxon>ecological metagenomes</taxon>
    </lineage>
</organism>
<accession>A0A1J5PAA6</accession>
<proteinExistence type="predicted"/>
<gene>
    <name evidence="1" type="ORF">GALL_502640</name>
</gene>
<sequence length="188" mass="21513">MIALRLFHRIEIFALNVLDDRDFERVRIADIDRHDRHLVQAGDLRRTPAALAGDDLVAILRAAHRPHHDRLDHAMLLDRIGEFAEFGIGEFAARIARIRLEEFDRHLALRARPIQMRGFAADISDQTCKTATKSRTRFVGHRQLPWIQLKRSCFTSFPETAPFRSGREMPSANACEVRARAGSLPSRV</sequence>
<protein>
    <submittedName>
        <fullName evidence="1">Uncharacterized protein</fullName>
    </submittedName>
</protein>
<evidence type="ECO:0000313" key="1">
    <source>
        <dbReference type="EMBL" id="OIQ68146.1"/>
    </source>
</evidence>
<dbReference type="AlphaFoldDB" id="A0A1J5PAA6"/>
<reference evidence="1" key="1">
    <citation type="submission" date="2016-10" db="EMBL/GenBank/DDBJ databases">
        <title>Sequence of Gallionella enrichment culture.</title>
        <authorList>
            <person name="Poehlein A."/>
            <person name="Muehling M."/>
            <person name="Daniel R."/>
        </authorList>
    </citation>
    <scope>NUCLEOTIDE SEQUENCE</scope>
</reference>
<dbReference type="EMBL" id="MLJW01005481">
    <property type="protein sequence ID" value="OIQ68146.1"/>
    <property type="molecule type" value="Genomic_DNA"/>
</dbReference>
<comment type="caution">
    <text evidence="1">The sequence shown here is derived from an EMBL/GenBank/DDBJ whole genome shotgun (WGS) entry which is preliminary data.</text>
</comment>